<dbReference type="EMBL" id="VMKP01000001">
    <property type="protein sequence ID" value="TVO66186.1"/>
    <property type="molecule type" value="Genomic_DNA"/>
</dbReference>
<comment type="caution">
    <text evidence="3">The sequence shown here is derived from an EMBL/GenBank/DDBJ whole genome shotgun (WGS) entry which is preliminary data.</text>
</comment>
<evidence type="ECO:0000313" key="3">
    <source>
        <dbReference type="EMBL" id="TVO66186.1"/>
    </source>
</evidence>
<evidence type="ECO:0000256" key="2">
    <source>
        <dbReference type="SAM" id="MobiDB-lite"/>
    </source>
</evidence>
<dbReference type="InterPro" id="IPR049477">
    <property type="entry name" value="MTHFR"/>
</dbReference>
<sequence length="300" mass="32907">MKTVLEAVPPELHRGEAAIEAVVEKVARVQAACPIDVVNIPEIHEEPSRSDQGERRQPFAPRMAPRDLARVLHERLGVESMINHVVVHHASEQALVDWVNETWEAYGIRRFVLVGGGRHSVRYPGPGVTRANGLLRERSRVESLRIGNICIPSRHDEAERIAAKTAAGADFFTTQILYEPEAFTALLDTLAARAALPPEILLAFCPIRNARNLRFLLWLGVTVSDALYDWLTADDAQVLARSLEQIRHAWAQIVAHQRAHGRAAPALDINLAPIGPIPPAATVALANDLAALHRAPPIGV</sequence>
<protein>
    <submittedName>
        <fullName evidence="3">Uncharacterized protein</fullName>
    </submittedName>
</protein>
<evidence type="ECO:0000256" key="1">
    <source>
        <dbReference type="ARBA" id="ARBA00023002"/>
    </source>
</evidence>
<dbReference type="SUPFAM" id="SSF51730">
    <property type="entry name" value="FAD-linked oxidoreductase"/>
    <property type="match status" value="1"/>
</dbReference>
<accession>A0A557RM30</accession>
<dbReference type="GO" id="GO:0016491">
    <property type="term" value="F:oxidoreductase activity"/>
    <property type="evidence" value="ECO:0007669"/>
    <property type="project" value="UniProtKB-KW"/>
</dbReference>
<dbReference type="AlphaFoldDB" id="A0A557RM30"/>
<keyword evidence="4" id="KW-1185">Reference proteome</keyword>
<proteinExistence type="predicted"/>
<dbReference type="Pfam" id="PF19345">
    <property type="entry name" value="MTHFR_2"/>
    <property type="match status" value="1"/>
</dbReference>
<dbReference type="Gene3D" id="3.20.20.220">
    <property type="match status" value="1"/>
</dbReference>
<organism evidence="3 4">
    <name type="scientific">Spiribacter aquaticus</name>
    <dbReference type="NCBI Taxonomy" id="1935996"/>
    <lineage>
        <taxon>Bacteria</taxon>
        <taxon>Pseudomonadati</taxon>
        <taxon>Pseudomonadota</taxon>
        <taxon>Gammaproteobacteria</taxon>
        <taxon>Chromatiales</taxon>
        <taxon>Ectothiorhodospiraceae</taxon>
        <taxon>Spiribacter</taxon>
    </lineage>
</organism>
<name>A0A557RM30_9GAMM</name>
<dbReference type="Proteomes" id="UP000316688">
    <property type="component" value="Unassembled WGS sequence"/>
</dbReference>
<gene>
    <name evidence="3" type="ORF">FPL11_00325</name>
</gene>
<feature type="compositionally biased region" description="Basic and acidic residues" evidence="2">
    <location>
        <begin position="43"/>
        <end position="57"/>
    </location>
</feature>
<dbReference type="RefSeq" id="WP_144346774.1">
    <property type="nucleotide sequence ID" value="NZ_VMKP01000001.1"/>
</dbReference>
<dbReference type="InterPro" id="IPR029041">
    <property type="entry name" value="FAD-linked_oxidoreductase-like"/>
</dbReference>
<keyword evidence="1" id="KW-0560">Oxidoreductase</keyword>
<evidence type="ECO:0000313" key="4">
    <source>
        <dbReference type="Proteomes" id="UP000316688"/>
    </source>
</evidence>
<reference evidence="3 4" key="1">
    <citation type="submission" date="2019-07" db="EMBL/GenBank/DDBJ databases">
        <title>Reclasification of Spiribacter aquaticus.</title>
        <authorList>
            <person name="Leon M.J."/>
            <person name="Sanchez-Porro C."/>
            <person name="Ventosa A."/>
        </authorList>
    </citation>
    <scope>NUCLEOTIDE SEQUENCE [LARGE SCALE GENOMIC DNA]</scope>
    <source>
        <strain evidence="3 4">SP30</strain>
    </source>
</reference>
<feature type="region of interest" description="Disordered" evidence="2">
    <location>
        <begin position="43"/>
        <end position="62"/>
    </location>
</feature>